<dbReference type="RefSeq" id="WP_138152952.1">
    <property type="nucleotide sequence ID" value="NZ_VANU01000004.1"/>
</dbReference>
<proteinExistence type="predicted"/>
<feature type="domain" description="Glycosyltransferase subfamily 4-like N-terminal" evidence="3">
    <location>
        <begin position="15"/>
        <end position="167"/>
    </location>
</feature>
<dbReference type="InterPro" id="IPR050194">
    <property type="entry name" value="Glycosyltransferase_grp1"/>
</dbReference>
<organism evidence="4 5">
    <name type="scientific">Arcobacter arenosus</name>
    <dbReference type="NCBI Taxonomy" id="2576037"/>
    <lineage>
        <taxon>Bacteria</taxon>
        <taxon>Pseudomonadati</taxon>
        <taxon>Campylobacterota</taxon>
        <taxon>Epsilonproteobacteria</taxon>
        <taxon>Campylobacterales</taxon>
        <taxon>Arcobacteraceae</taxon>
        <taxon>Arcobacter</taxon>
    </lineage>
</organism>
<keyword evidence="1" id="KW-1133">Transmembrane helix</keyword>
<reference evidence="4 5" key="1">
    <citation type="submission" date="2019-05" db="EMBL/GenBank/DDBJ databases">
        <title>Arcobacter sp. nov., isolated from sea sediment.</title>
        <authorList>
            <person name="Kim W."/>
        </authorList>
    </citation>
    <scope>NUCLEOTIDE SEQUENCE [LARGE SCALE GENOMIC DNA]</scope>
    <source>
        <strain evidence="4 5">CAU 1517</strain>
    </source>
</reference>
<dbReference type="PANTHER" id="PTHR45947">
    <property type="entry name" value="SULFOQUINOVOSYL TRANSFERASE SQD2"/>
    <property type="match status" value="1"/>
</dbReference>
<evidence type="ECO:0000259" key="3">
    <source>
        <dbReference type="Pfam" id="PF13439"/>
    </source>
</evidence>
<evidence type="ECO:0000256" key="1">
    <source>
        <dbReference type="SAM" id="Phobius"/>
    </source>
</evidence>
<dbReference type="OrthoDB" id="9802525at2"/>
<dbReference type="CDD" id="cd03801">
    <property type="entry name" value="GT4_PimA-like"/>
    <property type="match status" value="1"/>
</dbReference>
<keyword evidence="5" id="KW-1185">Reference proteome</keyword>
<dbReference type="Pfam" id="PF13439">
    <property type="entry name" value="Glyco_transf_4"/>
    <property type="match status" value="1"/>
</dbReference>
<dbReference type="Pfam" id="PF00534">
    <property type="entry name" value="Glycos_transf_1"/>
    <property type="match status" value="1"/>
</dbReference>
<accession>A0A5R8Y177</accession>
<feature type="domain" description="Glycosyl transferase family 1" evidence="2">
    <location>
        <begin position="178"/>
        <end position="328"/>
    </location>
</feature>
<gene>
    <name evidence="4" type="ORF">FDK22_10705</name>
</gene>
<dbReference type="PROSITE" id="PS00018">
    <property type="entry name" value="EF_HAND_1"/>
    <property type="match status" value="1"/>
</dbReference>
<sequence length="357" mass="41303">MKILRIYTKLPPLKGGMEKHIYNLSKLQIQKGNHVTVFYNEGEKISSHDKKICNIRLHKFRPQFVGIFIFYFIIILNLILKKEKYDVVHIHGDWSSAFFSKILKKLTNAKIIVFSIHDQLSSSYMHQKLLPKLVKYIDLVFSTGYDTAKVLEYLSKREIIVQPSGINEIFFENYLEVKNEVFTVITVANLFPKKNIELILEIAKKLKEYKFIIVGDGTQKSQLINKIKSENILNVKLLGFQTPQEVRSNYQKSDCFLLTSFAEGTPTSALEAMACGLPIISSNAGGLGNIVKDNKNGFIIKDFDKNKYIEKIELLKTNEVLRKKMSKTNLKLAQNYKWENVANYINYKMERLINEKN</sequence>
<dbReference type="PANTHER" id="PTHR45947:SF3">
    <property type="entry name" value="SULFOQUINOVOSYL TRANSFERASE SQD2"/>
    <property type="match status" value="1"/>
</dbReference>
<keyword evidence="1" id="KW-0812">Transmembrane</keyword>
<evidence type="ECO:0000313" key="4">
    <source>
        <dbReference type="EMBL" id="TLP37772.1"/>
    </source>
</evidence>
<feature type="transmembrane region" description="Helical" evidence="1">
    <location>
        <begin position="60"/>
        <end position="80"/>
    </location>
</feature>
<name>A0A5R8Y177_9BACT</name>
<keyword evidence="1" id="KW-0472">Membrane</keyword>
<dbReference type="InterPro" id="IPR028098">
    <property type="entry name" value="Glyco_trans_4-like_N"/>
</dbReference>
<comment type="caution">
    <text evidence="4">The sequence shown here is derived from an EMBL/GenBank/DDBJ whole genome shotgun (WGS) entry which is preliminary data.</text>
</comment>
<dbReference type="AlphaFoldDB" id="A0A5R8Y177"/>
<dbReference type="Gene3D" id="3.40.50.2000">
    <property type="entry name" value="Glycogen Phosphorylase B"/>
    <property type="match status" value="2"/>
</dbReference>
<dbReference type="Proteomes" id="UP000308901">
    <property type="component" value="Unassembled WGS sequence"/>
</dbReference>
<protein>
    <submittedName>
        <fullName evidence="4">Glycosyltransferase family 4 protein</fullName>
    </submittedName>
</protein>
<dbReference type="EMBL" id="VANU01000004">
    <property type="protein sequence ID" value="TLP37772.1"/>
    <property type="molecule type" value="Genomic_DNA"/>
</dbReference>
<dbReference type="InterPro" id="IPR001296">
    <property type="entry name" value="Glyco_trans_1"/>
</dbReference>
<dbReference type="GO" id="GO:0016757">
    <property type="term" value="F:glycosyltransferase activity"/>
    <property type="evidence" value="ECO:0007669"/>
    <property type="project" value="InterPro"/>
</dbReference>
<evidence type="ECO:0000313" key="5">
    <source>
        <dbReference type="Proteomes" id="UP000308901"/>
    </source>
</evidence>
<dbReference type="InterPro" id="IPR018247">
    <property type="entry name" value="EF_Hand_1_Ca_BS"/>
</dbReference>
<dbReference type="SUPFAM" id="SSF53756">
    <property type="entry name" value="UDP-Glycosyltransferase/glycogen phosphorylase"/>
    <property type="match status" value="1"/>
</dbReference>
<keyword evidence="4" id="KW-0808">Transferase</keyword>
<evidence type="ECO:0000259" key="2">
    <source>
        <dbReference type="Pfam" id="PF00534"/>
    </source>
</evidence>